<dbReference type="Proteomes" id="UP001396334">
    <property type="component" value="Unassembled WGS sequence"/>
</dbReference>
<dbReference type="EMBL" id="JBBPBN010000016">
    <property type="protein sequence ID" value="KAK9021127.1"/>
    <property type="molecule type" value="Genomic_DNA"/>
</dbReference>
<proteinExistence type="predicted"/>
<keyword evidence="2" id="KW-1185">Reference proteome</keyword>
<sequence>MSLVPIGHFREKTAILSTTQGKRIRSKGSRFQVNYASRRSPDQALTTLSETQEVQKEEVEVWRMINRRGTEQASMKRRVAKTLKWKMRWGLLGLLLKAMVSLLHNYVWNSVQQA</sequence>
<evidence type="ECO:0000313" key="2">
    <source>
        <dbReference type="Proteomes" id="UP001396334"/>
    </source>
</evidence>
<accession>A0ABR2S848</accession>
<organism evidence="1 2">
    <name type="scientific">Hibiscus sabdariffa</name>
    <name type="common">roselle</name>
    <dbReference type="NCBI Taxonomy" id="183260"/>
    <lineage>
        <taxon>Eukaryota</taxon>
        <taxon>Viridiplantae</taxon>
        <taxon>Streptophyta</taxon>
        <taxon>Embryophyta</taxon>
        <taxon>Tracheophyta</taxon>
        <taxon>Spermatophyta</taxon>
        <taxon>Magnoliopsida</taxon>
        <taxon>eudicotyledons</taxon>
        <taxon>Gunneridae</taxon>
        <taxon>Pentapetalae</taxon>
        <taxon>rosids</taxon>
        <taxon>malvids</taxon>
        <taxon>Malvales</taxon>
        <taxon>Malvaceae</taxon>
        <taxon>Malvoideae</taxon>
        <taxon>Hibiscus</taxon>
    </lineage>
</organism>
<comment type="caution">
    <text evidence="1">The sequence shown here is derived from an EMBL/GenBank/DDBJ whole genome shotgun (WGS) entry which is preliminary data.</text>
</comment>
<gene>
    <name evidence="1" type="ORF">V6N11_011129</name>
</gene>
<name>A0ABR2S848_9ROSI</name>
<reference evidence="1 2" key="1">
    <citation type="journal article" date="2024" name="G3 (Bethesda)">
        <title>Genome assembly of Hibiscus sabdariffa L. provides insights into metabolisms of medicinal natural products.</title>
        <authorList>
            <person name="Kim T."/>
        </authorList>
    </citation>
    <scope>NUCLEOTIDE SEQUENCE [LARGE SCALE GENOMIC DNA]</scope>
    <source>
        <strain evidence="1">TK-2024</strain>
        <tissue evidence="1">Old leaves</tissue>
    </source>
</reference>
<protein>
    <submittedName>
        <fullName evidence="1">Uncharacterized protein</fullName>
    </submittedName>
</protein>
<evidence type="ECO:0000313" key="1">
    <source>
        <dbReference type="EMBL" id="KAK9021127.1"/>
    </source>
</evidence>